<comment type="caution">
    <text evidence="1">The sequence shown here is derived from an EMBL/GenBank/DDBJ whole genome shotgun (WGS) entry which is preliminary data.</text>
</comment>
<proteinExistence type="predicted"/>
<protein>
    <submittedName>
        <fullName evidence="1">Uncharacterized protein</fullName>
    </submittedName>
</protein>
<keyword evidence="2" id="KW-1185">Reference proteome</keyword>
<evidence type="ECO:0000313" key="1">
    <source>
        <dbReference type="EMBL" id="RNA28624.1"/>
    </source>
</evidence>
<gene>
    <name evidence="1" type="ORF">BpHYR1_008633</name>
</gene>
<dbReference type="Proteomes" id="UP000276133">
    <property type="component" value="Unassembled WGS sequence"/>
</dbReference>
<dbReference type="AlphaFoldDB" id="A0A3M7RYH0"/>
<organism evidence="1 2">
    <name type="scientific">Brachionus plicatilis</name>
    <name type="common">Marine rotifer</name>
    <name type="synonym">Brachionus muelleri</name>
    <dbReference type="NCBI Taxonomy" id="10195"/>
    <lineage>
        <taxon>Eukaryota</taxon>
        <taxon>Metazoa</taxon>
        <taxon>Spiralia</taxon>
        <taxon>Gnathifera</taxon>
        <taxon>Rotifera</taxon>
        <taxon>Eurotatoria</taxon>
        <taxon>Monogononta</taxon>
        <taxon>Pseudotrocha</taxon>
        <taxon>Ploima</taxon>
        <taxon>Brachionidae</taxon>
        <taxon>Brachionus</taxon>
    </lineage>
</organism>
<sequence>MSHVLKIFFVYVFQKKTLKKSKQAEIILQTSAEDETTVVSLCFIYRTKVLYEISQWPIYHRWDPTVSHLRKSSLLACCKNFFFAFCLLSFRNSICSDLVNLFLTLENIDSSISKILHTLPNFLLAILTQNHFILIFLKSYSLNWRINFFKMSAFLFKLEFFSKKLYFYCCIKSKNHQSCVSCSEAAISNEEIQLCFLKIENIQAVLNLFEFYLLDRNSEFWNFKNENLDQFYIDDQDK</sequence>
<reference evidence="1 2" key="1">
    <citation type="journal article" date="2018" name="Sci. Rep.">
        <title>Genomic signatures of local adaptation to the degree of environmental predictability in rotifers.</title>
        <authorList>
            <person name="Franch-Gras L."/>
            <person name="Hahn C."/>
            <person name="Garcia-Roger E.M."/>
            <person name="Carmona M.J."/>
            <person name="Serra M."/>
            <person name="Gomez A."/>
        </authorList>
    </citation>
    <scope>NUCLEOTIDE SEQUENCE [LARGE SCALE GENOMIC DNA]</scope>
    <source>
        <strain evidence="1">HYR1</strain>
    </source>
</reference>
<name>A0A3M7RYH0_BRAPC</name>
<evidence type="ECO:0000313" key="2">
    <source>
        <dbReference type="Proteomes" id="UP000276133"/>
    </source>
</evidence>
<accession>A0A3M7RYH0</accession>
<dbReference type="EMBL" id="REGN01002361">
    <property type="protein sequence ID" value="RNA28624.1"/>
    <property type="molecule type" value="Genomic_DNA"/>
</dbReference>